<feature type="transmembrane region" description="Helical" evidence="18">
    <location>
        <begin position="206"/>
        <end position="226"/>
    </location>
</feature>
<dbReference type="GO" id="GO:0005743">
    <property type="term" value="C:mitochondrial inner membrane"/>
    <property type="evidence" value="ECO:0007669"/>
    <property type="project" value="UniProtKB-SubCell"/>
</dbReference>
<evidence type="ECO:0000256" key="3">
    <source>
        <dbReference type="ARBA" id="ARBA00007012"/>
    </source>
</evidence>
<keyword evidence="16 18" id="KW-0472">Membrane</keyword>
<evidence type="ECO:0000256" key="4">
    <source>
        <dbReference type="ARBA" id="ARBA00012944"/>
    </source>
</evidence>
<keyword evidence="7 18" id="KW-0679">Respiratory chain</keyword>
<dbReference type="AlphaFoldDB" id="A0A6B9TZM7"/>
<evidence type="ECO:0000259" key="19">
    <source>
        <dbReference type="Pfam" id="PF00361"/>
    </source>
</evidence>
<keyword evidence="10 18" id="KW-1278">Translocase</keyword>
<feature type="transmembrane region" description="Helical" evidence="18">
    <location>
        <begin position="12"/>
        <end position="32"/>
    </location>
</feature>
<comment type="similarity">
    <text evidence="3 18">Belongs to the complex I subunit 2 family.</text>
</comment>
<evidence type="ECO:0000256" key="16">
    <source>
        <dbReference type="ARBA" id="ARBA00023136"/>
    </source>
</evidence>
<dbReference type="SMR" id="A0A6B9TZM7"/>
<evidence type="ECO:0000256" key="9">
    <source>
        <dbReference type="ARBA" id="ARBA00022792"/>
    </source>
</evidence>
<evidence type="ECO:0000256" key="10">
    <source>
        <dbReference type="ARBA" id="ARBA00022967"/>
    </source>
</evidence>
<dbReference type="PANTHER" id="PTHR46552">
    <property type="entry name" value="NADH-UBIQUINONE OXIDOREDUCTASE CHAIN 2"/>
    <property type="match status" value="1"/>
</dbReference>
<evidence type="ECO:0000256" key="2">
    <source>
        <dbReference type="ARBA" id="ARBA00004448"/>
    </source>
</evidence>
<evidence type="ECO:0000256" key="11">
    <source>
        <dbReference type="ARBA" id="ARBA00022982"/>
    </source>
</evidence>
<dbReference type="EMBL" id="MK994526">
    <property type="protein sequence ID" value="QHN55139.1"/>
    <property type="molecule type" value="Genomic_DNA"/>
</dbReference>
<evidence type="ECO:0000256" key="15">
    <source>
        <dbReference type="ARBA" id="ARBA00023128"/>
    </source>
</evidence>
<dbReference type="GO" id="GO:0008137">
    <property type="term" value="F:NADH dehydrogenase (ubiquinone) activity"/>
    <property type="evidence" value="ECO:0007669"/>
    <property type="project" value="UniProtKB-EC"/>
</dbReference>
<keyword evidence="14 18" id="KW-0830">Ubiquinone</keyword>
<comment type="function">
    <text evidence="1">Core subunit of the mitochondrial membrane respiratory chain NADH dehydrogenase (Complex I) that is believed to belong to the minimal assembly required for catalysis. Complex I functions in the transfer of electrons from NADH to the respiratory chain. The immediate electron acceptor for the enzyme is believed to be ubiquinone.</text>
</comment>
<comment type="subcellular location">
    <subcellularLocation>
        <location evidence="2 18">Mitochondrion inner membrane</location>
        <topology evidence="2 18">Multi-pass membrane protein</topology>
    </subcellularLocation>
</comment>
<gene>
    <name evidence="20" type="primary">ND2</name>
</gene>
<organism evidence="20">
    <name type="scientific">Neodiprion sertifer</name>
    <name type="common">European pine sawfly</name>
    <dbReference type="NCBI Taxonomy" id="441937"/>
    <lineage>
        <taxon>Eukaryota</taxon>
        <taxon>Metazoa</taxon>
        <taxon>Ecdysozoa</taxon>
        <taxon>Arthropoda</taxon>
        <taxon>Hexapoda</taxon>
        <taxon>Insecta</taxon>
        <taxon>Pterygota</taxon>
        <taxon>Neoptera</taxon>
        <taxon>Endopterygota</taxon>
        <taxon>Hymenoptera</taxon>
        <taxon>Tenthredinoidea</taxon>
        <taxon>Diprionidae</taxon>
        <taxon>Diprioninae</taxon>
        <taxon>Neodiprion</taxon>
    </lineage>
</organism>
<accession>A0A6B9TZM7</accession>
<dbReference type="EC" id="7.1.1.2" evidence="4 18"/>
<dbReference type="InterPro" id="IPR001750">
    <property type="entry name" value="ND/Mrp_TM"/>
</dbReference>
<keyword evidence="11 18" id="KW-0249">Electron transport</keyword>
<keyword evidence="8 18" id="KW-0812">Transmembrane</keyword>
<evidence type="ECO:0000256" key="12">
    <source>
        <dbReference type="ARBA" id="ARBA00022989"/>
    </source>
</evidence>
<comment type="function">
    <text evidence="18">Core subunit of the mitochondrial membrane respiratory chain NADH dehydrogenase (Complex I) which catalyzes electron transfer from NADH through the respiratory chain, using ubiquinone as an electron acceptor. Essential for the catalytic activity and assembly of complex I.</text>
</comment>
<feature type="transmembrane region" description="Helical" evidence="18">
    <location>
        <begin position="130"/>
        <end position="150"/>
    </location>
</feature>
<sequence length="348" mass="41644">MMNLIFFKKFMQLINLNKYFYLMLIFGILITVNSSSWIGAWMGMEVNLLSFIPLLMNNNKLSKFSNSSMMYYIIQVGASSFLFMSILMMKMNLGFMNMNFFMLFLQVSLILKLGASPFHQWLVKIINNISWMNCFLILTLQKISPLFILINMNSSLFIYMSMILSGFMGSLLGLNQTSLKLIMVYSSINHMSWMFMSMLIDFYILLIYLLIYSLNNLMICIFFSYFNMNYLNQVYKFNNMNYFMKFLVMMMFLSMAGIPPMFGFIPKFFVFILMVKNMFFIECLMFIIFTLVVLFYYMNLILPSILNLKLMFKLNLSNFMFNFYFMMIILFNVFIMMMIYFIMLYFNY</sequence>
<dbReference type="Pfam" id="PF00361">
    <property type="entry name" value="Proton_antipo_M"/>
    <property type="match status" value="1"/>
</dbReference>
<feature type="transmembrane region" description="Helical" evidence="18">
    <location>
        <begin position="69"/>
        <end position="88"/>
    </location>
</feature>
<feature type="transmembrane region" description="Helical" evidence="18">
    <location>
        <begin position="279"/>
        <end position="302"/>
    </location>
</feature>
<name>A0A6B9TZM7_9HYME</name>
<feature type="transmembrane region" description="Helical" evidence="18">
    <location>
        <begin position="156"/>
        <end position="174"/>
    </location>
</feature>
<keyword evidence="9 18" id="KW-0999">Mitochondrion inner membrane</keyword>
<keyword evidence="13 18" id="KW-0520">NAD</keyword>
<evidence type="ECO:0000313" key="20">
    <source>
        <dbReference type="EMBL" id="QHN55139.1"/>
    </source>
</evidence>
<dbReference type="PRINTS" id="PR01436">
    <property type="entry name" value="NADHDHGNASE2"/>
</dbReference>
<dbReference type="PANTHER" id="PTHR46552:SF1">
    <property type="entry name" value="NADH-UBIQUINONE OXIDOREDUCTASE CHAIN 2"/>
    <property type="match status" value="1"/>
</dbReference>
<dbReference type="InterPro" id="IPR003917">
    <property type="entry name" value="NADH_UbQ_OxRdtase_chain2"/>
</dbReference>
<evidence type="ECO:0000256" key="8">
    <source>
        <dbReference type="ARBA" id="ARBA00022692"/>
    </source>
</evidence>
<proteinExistence type="inferred from homology"/>
<evidence type="ECO:0000256" key="7">
    <source>
        <dbReference type="ARBA" id="ARBA00022660"/>
    </source>
</evidence>
<feature type="domain" description="NADH:quinone oxidoreductase/Mrp antiporter transmembrane" evidence="19">
    <location>
        <begin position="34"/>
        <end position="285"/>
    </location>
</feature>
<dbReference type="GO" id="GO:0006120">
    <property type="term" value="P:mitochondrial electron transport, NADH to ubiquinone"/>
    <property type="evidence" value="ECO:0007669"/>
    <property type="project" value="InterPro"/>
</dbReference>
<evidence type="ECO:0000256" key="6">
    <source>
        <dbReference type="ARBA" id="ARBA00022448"/>
    </source>
</evidence>
<evidence type="ECO:0000256" key="13">
    <source>
        <dbReference type="ARBA" id="ARBA00023027"/>
    </source>
</evidence>
<keyword evidence="12 18" id="KW-1133">Transmembrane helix</keyword>
<feature type="transmembrane region" description="Helical" evidence="18">
    <location>
        <begin position="100"/>
        <end position="118"/>
    </location>
</feature>
<evidence type="ECO:0000256" key="18">
    <source>
        <dbReference type="RuleBase" id="RU003403"/>
    </source>
</evidence>
<feature type="transmembrane region" description="Helical" evidence="18">
    <location>
        <begin position="323"/>
        <end position="346"/>
    </location>
</feature>
<comment type="catalytic activity">
    <reaction evidence="17 18">
        <text>a ubiquinone + NADH + 5 H(+)(in) = a ubiquinol + NAD(+) + 4 H(+)(out)</text>
        <dbReference type="Rhea" id="RHEA:29091"/>
        <dbReference type="Rhea" id="RHEA-COMP:9565"/>
        <dbReference type="Rhea" id="RHEA-COMP:9566"/>
        <dbReference type="ChEBI" id="CHEBI:15378"/>
        <dbReference type="ChEBI" id="CHEBI:16389"/>
        <dbReference type="ChEBI" id="CHEBI:17976"/>
        <dbReference type="ChEBI" id="CHEBI:57540"/>
        <dbReference type="ChEBI" id="CHEBI:57945"/>
        <dbReference type="EC" id="7.1.1.2"/>
    </reaction>
</comment>
<evidence type="ECO:0000256" key="17">
    <source>
        <dbReference type="ARBA" id="ARBA00049551"/>
    </source>
</evidence>
<keyword evidence="15 18" id="KW-0496">Mitochondrion</keyword>
<protein>
    <recommendedName>
        <fullName evidence="5 18">NADH-ubiquinone oxidoreductase chain 2</fullName>
        <ecNumber evidence="4 18">7.1.1.2</ecNumber>
    </recommendedName>
</protein>
<keyword evidence="6" id="KW-0813">Transport</keyword>
<evidence type="ECO:0000256" key="5">
    <source>
        <dbReference type="ARBA" id="ARBA00021008"/>
    </source>
</evidence>
<evidence type="ECO:0000256" key="1">
    <source>
        <dbReference type="ARBA" id="ARBA00003257"/>
    </source>
</evidence>
<evidence type="ECO:0000256" key="14">
    <source>
        <dbReference type="ARBA" id="ARBA00023075"/>
    </source>
</evidence>
<reference evidence="20" key="1">
    <citation type="journal article" date="2020" name="Int. J. Biol. Macromol.">
        <title>Comparative mitogenomics of Hymenoptera reveals evolutionary differences in structure and composition.</title>
        <authorList>
            <person name="Aydemir M.N."/>
            <person name="Korkmaz E.M."/>
        </authorList>
    </citation>
    <scope>NUCLEOTIDE SEQUENCE</scope>
</reference>
<dbReference type="InterPro" id="IPR050175">
    <property type="entry name" value="Complex_I_Subunit_2"/>
</dbReference>
<feature type="transmembrane region" description="Helical" evidence="18">
    <location>
        <begin position="246"/>
        <end position="273"/>
    </location>
</feature>
<geneLocation type="mitochondrion" evidence="20"/>